<reference evidence="2" key="1">
    <citation type="journal article" date="2019" name="Int. J. Syst. Evol. Microbiol.">
        <title>The Global Catalogue of Microorganisms (GCM) 10K type strain sequencing project: providing services to taxonomists for standard genome sequencing and annotation.</title>
        <authorList>
            <consortium name="The Broad Institute Genomics Platform"/>
            <consortium name="The Broad Institute Genome Sequencing Center for Infectious Disease"/>
            <person name="Wu L."/>
            <person name="Ma J."/>
        </authorList>
    </citation>
    <scope>NUCLEOTIDE SEQUENCE [LARGE SCALE GENOMIC DNA]</scope>
    <source>
        <strain evidence="2">KCTC 52274</strain>
    </source>
</reference>
<evidence type="ECO:0008006" key="3">
    <source>
        <dbReference type="Google" id="ProtNLM"/>
    </source>
</evidence>
<keyword evidence="2" id="KW-1185">Reference proteome</keyword>
<evidence type="ECO:0000313" key="2">
    <source>
        <dbReference type="Proteomes" id="UP001597319"/>
    </source>
</evidence>
<comment type="caution">
    <text evidence="1">The sequence shown here is derived from an EMBL/GenBank/DDBJ whole genome shotgun (WGS) entry which is preliminary data.</text>
</comment>
<sequence>MKKVFALVLFSIGQIVSGQENNPEQIDSKVNVIESNTELSFSEFDWVELTGIVTDGGGVLKIWSNDDTIHKIIEEIGFSYGRLTTTIYLSNQTPIKIIETEENFERTNDGFKYSVLEEVFRKEYYVFDWEREEGETNTIGKRFMSEEGCSNYEIYDPILERAKKAITK</sequence>
<accession>A0ABW5LCM2</accession>
<evidence type="ECO:0000313" key="1">
    <source>
        <dbReference type="EMBL" id="MFD2561433.1"/>
    </source>
</evidence>
<proteinExistence type="predicted"/>
<organism evidence="1 2">
    <name type="scientific">Aquimarina rubra</name>
    <dbReference type="NCBI Taxonomy" id="1920033"/>
    <lineage>
        <taxon>Bacteria</taxon>
        <taxon>Pseudomonadati</taxon>
        <taxon>Bacteroidota</taxon>
        <taxon>Flavobacteriia</taxon>
        <taxon>Flavobacteriales</taxon>
        <taxon>Flavobacteriaceae</taxon>
        <taxon>Aquimarina</taxon>
    </lineage>
</organism>
<dbReference type="RefSeq" id="WP_378289128.1">
    <property type="nucleotide sequence ID" value="NZ_JBHULE010000002.1"/>
</dbReference>
<dbReference type="Proteomes" id="UP001597319">
    <property type="component" value="Unassembled WGS sequence"/>
</dbReference>
<protein>
    <recommendedName>
        <fullName evidence="3">DUF4468 domain-containing protein</fullName>
    </recommendedName>
</protein>
<dbReference type="EMBL" id="JBHULE010000002">
    <property type="protein sequence ID" value="MFD2561433.1"/>
    <property type="molecule type" value="Genomic_DNA"/>
</dbReference>
<gene>
    <name evidence="1" type="ORF">ACFSR1_02050</name>
</gene>
<name>A0ABW5LCM2_9FLAO</name>